<sequence length="136" mass="15707">MVAREGKLNTYKVTDTGTKTLTEQIVKFVKDAAQLYTDEWLGYNKVAKMYDHAFVNHGAREYVIDDVYTHTIEGFGAGLKRGVLGIYHSWSKKYLQDYVNKFDFRYNIRGMANNDCFNLLLSSSEVRTTYKELVHG</sequence>
<gene>
    <name evidence="2" type="ORF">ERS132457_01387</name>
</gene>
<organism evidence="2 3">
    <name type="scientific">Streptococcus suis</name>
    <dbReference type="NCBI Taxonomy" id="1307"/>
    <lineage>
        <taxon>Bacteria</taxon>
        <taxon>Bacillati</taxon>
        <taxon>Bacillota</taxon>
        <taxon>Bacilli</taxon>
        <taxon>Lactobacillales</taxon>
        <taxon>Streptococcaceae</taxon>
        <taxon>Streptococcus</taxon>
    </lineage>
</organism>
<dbReference type="Pfam" id="PF12762">
    <property type="entry name" value="DDE_Tnp_IS1595"/>
    <property type="match status" value="1"/>
</dbReference>
<evidence type="ECO:0000259" key="1">
    <source>
        <dbReference type="SMART" id="SM01126"/>
    </source>
</evidence>
<dbReference type="SMART" id="SM01126">
    <property type="entry name" value="DDE_Tnp_IS1595"/>
    <property type="match status" value="1"/>
</dbReference>
<evidence type="ECO:0000313" key="3">
    <source>
        <dbReference type="Proteomes" id="UP000069831"/>
    </source>
</evidence>
<dbReference type="Proteomes" id="UP000069831">
    <property type="component" value="Unassembled WGS sequence"/>
</dbReference>
<dbReference type="InterPro" id="IPR024445">
    <property type="entry name" value="Tnp_ISXO2-like"/>
</dbReference>
<protein>
    <submittedName>
        <fullName evidence="2">ISSpo8 transposase</fullName>
    </submittedName>
</protein>
<accession>A0A0Z8KFQ7</accession>
<dbReference type="EMBL" id="FIIR01000015">
    <property type="protein sequence ID" value="CYV93985.1"/>
    <property type="molecule type" value="Genomic_DNA"/>
</dbReference>
<dbReference type="AlphaFoldDB" id="A0A0Z8KFQ7"/>
<proteinExistence type="predicted"/>
<name>A0A0Z8KFQ7_STRSU</name>
<reference evidence="2 3" key="1">
    <citation type="submission" date="2016-02" db="EMBL/GenBank/DDBJ databases">
        <authorList>
            <consortium name="Pathogen Informatics"/>
        </authorList>
    </citation>
    <scope>NUCLEOTIDE SEQUENCE [LARGE SCALE GENOMIC DNA]</scope>
    <source>
        <strain evidence="2 3">LSS95</strain>
    </source>
</reference>
<dbReference type="NCBIfam" id="NF033547">
    <property type="entry name" value="transpos_IS1595"/>
    <property type="match status" value="1"/>
</dbReference>
<feature type="domain" description="ISXO2-like transposase" evidence="1">
    <location>
        <begin position="1"/>
        <end position="107"/>
    </location>
</feature>
<evidence type="ECO:0000313" key="2">
    <source>
        <dbReference type="EMBL" id="CYV93985.1"/>
    </source>
</evidence>